<sequence length="369" mass="41902">MKIYFIGQKGIPAKFGGVERHVEELATRLVKADHEVYVYTRPNYTDSKQRKIKGINLISLSSIATKHLDAISHTLRACWDLRKRQVDIIHFHSIGPSSLIWLAKLLKPGVPVVATFHTKCYEHKKWNWFARLFLRLGEAVLCLTADKVITISRSLSEYAKNKYGIDANYIPNGVKTATFAPAKIIKKWGLKKDNYILAVSRLIRHKGIHHLVEAYKQIRTDKKLVIVGDGFHTNNYVRELQQLSAGSKNIVFTGNQTGSTLAELFSNAYLFVQPSESEGLSIALLEAMSYGKCVLVSDIPENLEAIGKNSFTFINKNIRSLRNKLIYLLAKQSLVKASGLKLKSRVEKLYNWQNIVEQTLRVYREASQK</sequence>
<accession>A0A2M6WQG8</accession>
<organism evidence="3 4">
    <name type="scientific">Candidatus Falkowbacteria bacterium CG10_big_fil_rev_8_21_14_0_10_38_22</name>
    <dbReference type="NCBI Taxonomy" id="1974564"/>
    <lineage>
        <taxon>Bacteria</taxon>
        <taxon>Candidatus Falkowiibacteriota</taxon>
    </lineage>
</organism>
<dbReference type="InterPro" id="IPR028098">
    <property type="entry name" value="Glyco_trans_4-like_N"/>
</dbReference>
<evidence type="ECO:0000259" key="1">
    <source>
        <dbReference type="Pfam" id="PF00534"/>
    </source>
</evidence>
<evidence type="ECO:0000313" key="3">
    <source>
        <dbReference type="EMBL" id="PIT95012.1"/>
    </source>
</evidence>
<dbReference type="EMBL" id="PFAO01000052">
    <property type="protein sequence ID" value="PIT95012.1"/>
    <property type="molecule type" value="Genomic_DNA"/>
</dbReference>
<dbReference type="InterPro" id="IPR001296">
    <property type="entry name" value="Glyco_trans_1"/>
</dbReference>
<dbReference type="Gene3D" id="3.40.50.2000">
    <property type="entry name" value="Glycogen Phosphorylase B"/>
    <property type="match status" value="2"/>
</dbReference>
<dbReference type="InterPro" id="IPR050194">
    <property type="entry name" value="Glycosyltransferase_grp1"/>
</dbReference>
<protein>
    <submittedName>
        <fullName evidence="3">Glycosyl transferase family 1</fullName>
    </submittedName>
</protein>
<feature type="domain" description="Glycosyl transferase family 1" evidence="1">
    <location>
        <begin position="184"/>
        <end position="334"/>
    </location>
</feature>
<dbReference type="Pfam" id="PF13439">
    <property type="entry name" value="Glyco_transf_4"/>
    <property type="match status" value="1"/>
</dbReference>
<gene>
    <name evidence="3" type="ORF">COT96_02185</name>
</gene>
<dbReference type="AlphaFoldDB" id="A0A2M6WQG8"/>
<dbReference type="CDD" id="cd03801">
    <property type="entry name" value="GT4_PimA-like"/>
    <property type="match status" value="1"/>
</dbReference>
<feature type="domain" description="Glycosyltransferase subfamily 4-like N-terminal" evidence="2">
    <location>
        <begin position="15"/>
        <end position="177"/>
    </location>
</feature>
<dbReference type="PANTHER" id="PTHR45947:SF3">
    <property type="entry name" value="SULFOQUINOVOSYL TRANSFERASE SQD2"/>
    <property type="match status" value="1"/>
</dbReference>
<comment type="caution">
    <text evidence="3">The sequence shown here is derived from an EMBL/GenBank/DDBJ whole genome shotgun (WGS) entry which is preliminary data.</text>
</comment>
<dbReference type="SUPFAM" id="SSF53756">
    <property type="entry name" value="UDP-Glycosyltransferase/glycogen phosphorylase"/>
    <property type="match status" value="1"/>
</dbReference>
<dbReference type="Pfam" id="PF00534">
    <property type="entry name" value="Glycos_transf_1"/>
    <property type="match status" value="1"/>
</dbReference>
<dbReference type="PANTHER" id="PTHR45947">
    <property type="entry name" value="SULFOQUINOVOSYL TRANSFERASE SQD2"/>
    <property type="match status" value="1"/>
</dbReference>
<proteinExistence type="predicted"/>
<name>A0A2M6WQG8_9BACT</name>
<dbReference type="GO" id="GO:0016757">
    <property type="term" value="F:glycosyltransferase activity"/>
    <property type="evidence" value="ECO:0007669"/>
    <property type="project" value="InterPro"/>
</dbReference>
<reference evidence="4" key="1">
    <citation type="submission" date="2017-09" db="EMBL/GenBank/DDBJ databases">
        <title>Depth-based differentiation of microbial function through sediment-hosted aquifers and enrichment of novel symbionts in the deep terrestrial subsurface.</title>
        <authorList>
            <person name="Probst A.J."/>
            <person name="Ladd B."/>
            <person name="Jarett J.K."/>
            <person name="Geller-Mcgrath D.E."/>
            <person name="Sieber C.M.K."/>
            <person name="Emerson J.B."/>
            <person name="Anantharaman K."/>
            <person name="Thomas B.C."/>
            <person name="Malmstrom R."/>
            <person name="Stieglmeier M."/>
            <person name="Klingl A."/>
            <person name="Woyke T."/>
            <person name="Ryan C.M."/>
            <person name="Banfield J.F."/>
        </authorList>
    </citation>
    <scope>NUCLEOTIDE SEQUENCE [LARGE SCALE GENOMIC DNA]</scope>
</reference>
<dbReference type="Proteomes" id="UP000228964">
    <property type="component" value="Unassembled WGS sequence"/>
</dbReference>
<evidence type="ECO:0000259" key="2">
    <source>
        <dbReference type="Pfam" id="PF13439"/>
    </source>
</evidence>
<keyword evidence="3" id="KW-0808">Transferase</keyword>
<evidence type="ECO:0000313" key="4">
    <source>
        <dbReference type="Proteomes" id="UP000228964"/>
    </source>
</evidence>